<dbReference type="Proteomes" id="UP000663881">
    <property type="component" value="Unassembled WGS sequence"/>
</dbReference>
<dbReference type="InterPro" id="IPR037238">
    <property type="entry name" value="YbiA-like_sf"/>
</dbReference>
<sequence length="238" mass="26707">MGGPADINGKSHPETDNFLPCKFVIGGITYSSAENYFQCAKTTNDTDRNMVLKSGPGTSAWAAGQRVQIRSDWEAIKVDEMYNGNLAKFQQNDDLRTALINSGNGTVRFTGSTPFWNKWNGLIMERIRAELRQNGDEDARCAAEIRDAMNNLDALKIKNSNPHELSLEATGNLSTETNLHRILSRIVLFIYEDVIVNLMHYNLAILIASMRLTTKQLFVKPDADNHWAVRNYVPSRLA</sequence>
<evidence type="ECO:0000313" key="3">
    <source>
        <dbReference type="Proteomes" id="UP000663881"/>
    </source>
</evidence>
<evidence type="ECO:0000259" key="1">
    <source>
        <dbReference type="Pfam" id="PF08719"/>
    </source>
</evidence>
<dbReference type="EMBL" id="CAJOAY010000639">
    <property type="protein sequence ID" value="CAF3707748.1"/>
    <property type="molecule type" value="Genomic_DNA"/>
</dbReference>
<dbReference type="InterPro" id="IPR012816">
    <property type="entry name" value="NADAR"/>
</dbReference>
<organism evidence="2 3">
    <name type="scientific">Adineta steineri</name>
    <dbReference type="NCBI Taxonomy" id="433720"/>
    <lineage>
        <taxon>Eukaryota</taxon>
        <taxon>Metazoa</taxon>
        <taxon>Spiralia</taxon>
        <taxon>Gnathifera</taxon>
        <taxon>Rotifera</taxon>
        <taxon>Eurotatoria</taxon>
        <taxon>Bdelloidea</taxon>
        <taxon>Adinetida</taxon>
        <taxon>Adinetidae</taxon>
        <taxon>Adineta</taxon>
    </lineage>
</organism>
<comment type="caution">
    <text evidence="2">The sequence shown here is derived from an EMBL/GenBank/DDBJ whole genome shotgun (WGS) entry which is preliminary data.</text>
</comment>
<protein>
    <recommendedName>
        <fullName evidence="1">NADAR domain-containing protein</fullName>
    </recommendedName>
</protein>
<dbReference type="Pfam" id="PF08719">
    <property type="entry name" value="NADAR"/>
    <property type="match status" value="1"/>
</dbReference>
<evidence type="ECO:0000313" key="2">
    <source>
        <dbReference type="EMBL" id="CAF3707748.1"/>
    </source>
</evidence>
<feature type="domain" description="NADAR" evidence="1">
    <location>
        <begin position="22"/>
        <end position="104"/>
    </location>
</feature>
<dbReference type="CDD" id="cd15457">
    <property type="entry name" value="NADAR"/>
    <property type="match status" value="1"/>
</dbReference>
<dbReference type="Gene3D" id="1.10.357.40">
    <property type="entry name" value="YbiA-like"/>
    <property type="match status" value="1"/>
</dbReference>
<proteinExistence type="predicted"/>
<dbReference type="AlphaFoldDB" id="A0A818VIQ1"/>
<name>A0A818VIQ1_9BILA</name>
<dbReference type="SUPFAM" id="SSF143990">
    <property type="entry name" value="YbiA-like"/>
    <property type="match status" value="1"/>
</dbReference>
<accession>A0A818VIQ1</accession>
<gene>
    <name evidence="2" type="ORF">OKA104_LOCUS12956</name>
</gene>
<reference evidence="2" key="1">
    <citation type="submission" date="2021-02" db="EMBL/GenBank/DDBJ databases">
        <authorList>
            <person name="Nowell W R."/>
        </authorList>
    </citation>
    <scope>NUCLEOTIDE SEQUENCE</scope>
</reference>